<comment type="subcellular location">
    <subcellularLocation>
        <location evidence="1">Membrane</location>
        <topology evidence="1">Multi-pass membrane protein</topology>
    </subcellularLocation>
</comment>
<evidence type="ECO:0000313" key="10">
    <source>
        <dbReference type="Proteomes" id="UP000620559"/>
    </source>
</evidence>
<evidence type="ECO:0000256" key="2">
    <source>
        <dbReference type="ARBA" id="ARBA00006464"/>
    </source>
</evidence>
<feature type="transmembrane region" description="Helical" evidence="7">
    <location>
        <begin position="34"/>
        <end position="55"/>
    </location>
</feature>
<evidence type="ECO:0000256" key="1">
    <source>
        <dbReference type="ARBA" id="ARBA00004141"/>
    </source>
</evidence>
<keyword evidence="4 7" id="KW-0812">Transmembrane</keyword>
<dbReference type="PANTHER" id="PTHR30576">
    <property type="entry name" value="COLANIC BIOSYNTHESIS UDP-GLUCOSE LIPID CARRIER TRANSFERASE"/>
    <property type="match status" value="1"/>
</dbReference>
<dbReference type="RefSeq" id="WP_193919066.1">
    <property type="nucleotide sequence ID" value="NZ_JADEWL010000019.1"/>
</dbReference>
<gene>
    <name evidence="9" type="ORF">IQ247_08875</name>
</gene>
<sequence>MSYVNVAINSFKPDLRSAKSATIQRGLFIRLLRVILLILLDISSLSIAWNLVITYSSPLQSEWTKNLPFLLLSLGVQIAILVNSGVYRAGMYRRNYVSIVKAISLSSILLLFITYIYDPSTYIQRSNYLLYWLASIASICIFRKIFDFSTNFLRQKGIIRHSIFIIADAQEKEQLINIVEKDNCYTVQGFAESSCLDWANREKTFAFLSSQNVEEIFISWDSIKNRSFLCWHFYNAGITIHILPTENKLPFSKSQFSLIGELAFPTITAPIFPGVDFWLKRLFDFYFALFLIVLLAPVYLSIAVLIKLDSPGPIFFRQKRIGLHSREFLIWKFRTMITDAEKIQVSLEAKNEMKDGVFFKMKNDPRVTRVGQFLRRYSLDELPQFFNVLVGEMSLIGPRPLPIRDVQKFQTKHFIRQEVLPGITGLWQVSGRSEIDNFDDVIKLDMSYIENWSISLDLNIFLRTFKVLLHKTGAY</sequence>
<dbReference type="Pfam" id="PF02397">
    <property type="entry name" value="Bac_transf"/>
    <property type="match status" value="1"/>
</dbReference>
<proteinExistence type="inferred from homology"/>
<dbReference type="AlphaFoldDB" id="A0A8J7F1B1"/>
<dbReference type="InterPro" id="IPR003362">
    <property type="entry name" value="Bact_transf"/>
</dbReference>
<evidence type="ECO:0000256" key="3">
    <source>
        <dbReference type="ARBA" id="ARBA00022679"/>
    </source>
</evidence>
<evidence type="ECO:0000313" key="9">
    <source>
        <dbReference type="EMBL" id="MBE9212805.1"/>
    </source>
</evidence>
<dbReference type="Proteomes" id="UP000620559">
    <property type="component" value="Unassembled WGS sequence"/>
</dbReference>
<feature type="domain" description="Bacterial sugar transferase" evidence="8">
    <location>
        <begin position="280"/>
        <end position="469"/>
    </location>
</feature>
<evidence type="ECO:0000256" key="4">
    <source>
        <dbReference type="ARBA" id="ARBA00022692"/>
    </source>
</evidence>
<evidence type="ECO:0000256" key="5">
    <source>
        <dbReference type="ARBA" id="ARBA00022989"/>
    </source>
</evidence>
<reference evidence="9" key="1">
    <citation type="submission" date="2020-10" db="EMBL/GenBank/DDBJ databases">
        <authorList>
            <person name="Castelo-Branco R."/>
            <person name="Eusebio N."/>
            <person name="Adriana R."/>
            <person name="Vieira A."/>
            <person name="Brugerolle De Fraissinette N."/>
            <person name="Rezende De Castro R."/>
            <person name="Schneider M.P."/>
            <person name="Vasconcelos V."/>
            <person name="Leao P.N."/>
        </authorList>
    </citation>
    <scope>NUCLEOTIDE SEQUENCE</scope>
    <source>
        <strain evidence="9">LEGE 06105</strain>
    </source>
</reference>
<keyword evidence="5 7" id="KW-1133">Transmembrane helix</keyword>
<organism evidence="9 10">
    <name type="scientific">Plectonema cf. radiosum LEGE 06105</name>
    <dbReference type="NCBI Taxonomy" id="945769"/>
    <lineage>
        <taxon>Bacteria</taxon>
        <taxon>Bacillati</taxon>
        <taxon>Cyanobacteriota</taxon>
        <taxon>Cyanophyceae</taxon>
        <taxon>Oscillatoriophycideae</taxon>
        <taxon>Oscillatoriales</taxon>
        <taxon>Microcoleaceae</taxon>
        <taxon>Plectonema</taxon>
    </lineage>
</organism>
<dbReference type="GO" id="GO:0016780">
    <property type="term" value="F:phosphotransferase activity, for other substituted phosphate groups"/>
    <property type="evidence" value="ECO:0007669"/>
    <property type="project" value="TreeGrafter"/>
</dbReference>
<evidence type="ECO:0000256" key="7">
    <source>
        <dbReference type="SAM" id="Phobius"/>
    </source>
</evidence>
<comment type="caution">
    <text evidence="9">The sequence shown here is derived from an EMBL/GenBank/DDBJ whole genome shotgun (WGS) entry which is preliminary data.</text>
</comment>
<keyword evidence="6 7" id="KW-0472">Membrane</keyword>
<keyword evidence="3 9" id="KW-0808">Transferase</keyword>
<evidence type="ECO:0000259" key="8">
    <source>
        <dbReference type="Pfam" id="PF02397"/>
    </source>
</evidence>
<name>A0A8J7F1B1_9CYAN</name>
<dbReference type="GO" id="GO:0016020">
    <property type="term" value="C:membrane"/>
    <property type="evidence" value="ECO:0007669"/>
    <property type="project" value="UniProtKB-SubCell"/>
</dbReference>
<dbReference type="NCBIfam" id="TIGR03025">
    <property type="entry name" value="EPS_sugtrans"/>
    <property type="match status" value="1"/>
</dbReference>
<feature type="transmembrane region" description="Helical" evidence="7">
    <location>
        <begin position="67"/>
        <end position="87"/>
    </location>
</feature>
<keyword evidence="10" id="KW-1185">Reference proteome</keyword>
<feature type="transmembrane region" description="Helical" evidence="7">
    <location>
        <begin position="285"/>
        <end position="308"/>
    </location>
</feature>
<accession>A0A8J7F1B1</accession>
<evidence type="ECO:0000256" key="6">
    <source>
        <dbReference type="ARBA" id="ARBA00023136"/>
    </source>
</evidence>
<feature type="transmembrane region" description="Helical" evidence="7">
    <location>
        <begin position="99"/>
        <end position="117"/>
    </location>
</feature>
<protein>
    <submittedName>
        <fullName evidence="9">Sugar transferase</fullName>
    </submittedName>
</protein>
<dbReference type="EMBL" id="JADEWL010000019">
    <property type="protein sequence ID" value="MBE9212805.1"/>
    <property type="molecule type" value="Genomic_DNA"/>
</dbReference>
<feature type="transmembrane region" description="Helical" evidence="7">
    <location>
        <begin position="129"/>
        <end position="146"/>
    </location>
</feature>
<dbReference type="PANTHER" id="PTHR30576:SF23">
    <property type="entry name" value="GLUCOSYLTRANSFERASE"/>
    <property type="match status" value="1"/>
</dbReference>
<comment type="similarity">
    <text evidence="2">Belongs to the bacterial sugar transferase family.</text>
</comment>
<dbReference type="InterPro" id="IPR017475">
    <property type="entry name" value="EPS_sugar_tfrase"/>
</dbReference>